<gene>
    <name evidence="1" type="ORF">DIABBA_LOCUS3589</name>
</gene>
<evidence type="ECO:0000313" key="1">
    <source>
        <dbReference type="EMBL" id="CAG9829825.1"/>
    </source>
</evidence>
<reference evidence="1" key="1">
    <citation type="submission" date="2022-01" db="EMBL/GenBank/DDBJ databases">
        <authorList>
            <person name="King R."/>
        </authorList>
    </citation>
    <scope>NUCLEOTIDE SEQUENCE</scope>
</reference>
<dbReference type="OrthoDB" id="8912104at2759"/>
<organism evidence="1 2">
    <name type="scientific">Diabrotica balteata</name>
    <name type="common">Banded cucumber beetle</name>
    <dbReference type="NCBI Taxonomy" id="107213"/>
    <lineage>
        <taxon>Eukaryota</taxon>
        <taxon>Metazoa</taxon>
        <taxon>Ecdysozoa</taxon>
        <taxon>Arthropoda</taxon>
        <taxon>Hexapoda</taxon>
        <taxon>Insecta</taxon>
        <taxon>Pterygota</taxon>
        <taxon>Neoptera</taxon>
        <taxon>Endopterygota</taxon>
        <taxon>Coleoptera</taxon>
        <taxon>Polyphaga</taxon>
        <taxon>Cucujiformia</taxon>
        <taxon>Chrysomeloidea</taxon>
        <taxon>Chrysomelidae</taxon>
        <taxon>Galerucinae</taxon>
        <taxon>Diabroticina</taxon>
        <taxon>Diabroticites</taxon>
        <taxon>Diabrotica</taxon>
    </lineage>
</organism>
<dbReference type="SUPFAM" id="SSF53098">
    <property type="entry name" value="Ribonuclease H-like"/>
    <property type="match status" value="1"/>
</dbReference>
<dbReference type="InterPro" id="IPR012337">
    <property type="entry name" value="RNaseH-like_sf"/>
</dbReference>
<name>A0A9N9SUS0_DIABA</name>
<sequence length="107" mass="12087">MNAFSKCAQLWQKSNKPKSNEIIIKLLGHTLSSPGATRWNSTFDAVSQILKAKEKLPILQQNLTLKLFKETELLYLEEYCLVMKPLASTLDSLQGEDNVSLDICYPV</sequence>
<protein>
    <submittedName>
        <fullName evidence="1">Uncharacterized protein</fullName>
    </submittedName>
</protein>
<dbReference type="Proteomes" id="UP001153709">
    <property type="component" value="Chromosome 2"/>
</dbReference>
<evidence type="ECO:0000313" key="2">
    <source>
        <dbReference type="Proteomes" id="UP001153709"/>
    </source>
</evidence>
<keyword evidence="2" id="KW-1185">Reference proteome</keyword>
<dbReference type="EMBL" id="OU898277">
    <property type="protein sequence ID" value="CAG9829825.1"/>
    <property type="molecule type" value="Genomic_DNA"/>
</dbReference>
<proteinExistence type="predicted"/>
<accession>A0A9N9SUS0</accession>
<dbReference type="AlphaFoldDB" id="A0A9N9SUS0"/>